<feature type="compositionally biased region" description="Low complexity" evidence="1">
    <location>
        <begin position="1"/>
        <end position="15"/>
    </location>
</feature>
<feature type="domain" description="PDZ" evidence="2">
    <location>
        <begin position="124"/>
        <end position="201"/>
    </location>
</feature>
<protein>
    <recommendedName>
        <fullName evidence="2">PDZ domain-containing protein</fullName>
    </recommendedName>
</protein>
<proteinExistence type="predicted"/>
<evidence type="ECO:0000259" key="2">
    <source>
        <dbReference type="PROSITE" id="PS50106"/>
    </source>
</evidence>
<dbReference type="InterPro" id="IPR036034">
    <property type="entry name" value="PDZ_sf"/>
</dbReference>
<feature type="region of interest" description="Disordered" evidence="1">
    <location>
        <begin position="1"/>
        <end position="109"/>
    </location>
</feature>
<accession>A0ABP0KG02</accession>
<sequence length="217" mass="23738">MQAQHFQPQQMQTPPNFYTPGGVPSQFVARRPQRSRSPSQSGVPNFGTENAEMRSVSAISGSPRSGRKDLVDGKLPSKIRGDSPPPIAQVAELEPDPPQPQAAAQPSAFPARHYQDEAHFPFVDVVLERHSRDEKWGISLGSTDTDFVGCKVRSIAPGSPADRWNADPPLPQYKILEDDVLILANGQVTDTATFKSILESLGLYANLVFLRRPKRGG</sequence>
<dbReference type="InterPro" id="IPR001478">
    <property type="entry name" value="PDZ"/>
</dbReference>
<dbReference type="EMBL" id="CAXAMM010011068">
    <property type="protein sequence ID" value="CAK9024909.1"/>
    <property type="molecule type" value="Genomic_DNA"/>
</dbReference>
<dbReference type="Gene3D" id="2.30.42.10">
    <property type="match status" value="1"/>
</dbReference>
<comment type="caution">
    <text evidence="4">The sequence shown here is derived from an EMBL/GenBank/DDBJ whole genome shotgun (WGS) entry which is preliminary data.</text>
</comment>
<dbReference type="SUPFAM" id="SSF50156">
    <property type="entry name" value="PDZ domain-like"/>
    <property type="match status" value="1"/>
</dbReference>
<dbReference type="PROSITE" id="PS50106">
    <property type="entry name" value="PDZ"/>
    <property type="match status" value="1"/>
</dbReference>
<name>A0ABP0KG02_9DINO</name>
<evidence type="ECO:0000256" key="1">
    <source>
        <dbReference type="SAM" id="MobiDB-lite"/>
    </source>
</evidence>
<evidence type="ECO:0000313" key="4">
    <source>
        <dbReference type="EMBL" id="CAK9024909.1"/>
    </source>
</evidence>
<dbReference type="Proteomes" id="UP001642464">
    <property type="component" value="Unassembled WGS sequence"/>
</dbReference>
<gene>
    <name evidence="3" type="ORF">SCF082_LOCUS16824</name>
    <name evidence="4" type="ORF">SCF082_LOCUS16835</name>
</gene>
<evidence type="ECO:0000313" key="5">
    <source>
        <dbReference type="Proteomes" id="UP001642464"/>
    </source>
</evidence>
<dbReference type="EMBL" id="CAXAMM010011057">
    <property type="protein sequence ID" value="CAK9024889.1"/>
    <property type="molecule type" value="Genomic_DNA"/>
</dbReference>
<keyword evidence="5" id="KW-1185">Reference proteome</keyword>
<reference evidence="4 5" key="1">
    <citation type="submission" date="2024-02" db="EMBL/GenBank/DDBJ databases">
        <authorList>
            <person name="Chen Y."/>
            <person name="Shah S."/>
            <person name="Dougan E. K."/>
            <person name="Thang M."/>
            <person name="Chan C."/>
        </authorList>
    </citation>
    <scope>NUCLEOTIDE SEQUENCE [LARGE SCALE GENOMIC DNA]</scope>
</reference>
<evidence type="ECO:0000313" key="3">
    <source>
        <dbReference type="EMBL" id="CAK9024889.1"/>
    </source>
</evidence>
<organism evidence="4 5">
    <name type="scientific">Durusdinium trenchii</name>
    <dbReference type="NCBI Taxonomy" id="1381693"/>
    <lineage>
        <taxon>Eukaryota</taxon>
        <taxon>Sar</taxon>
        <taxon>Alveolata</taxon>
        <taxon>Dinophyceae</taxon>
        <taxon>Suessiales</taxon>
        <taxon>Symbiodiniaceae</taxon>
        <taxon>Durusdinium</taxon>
    </lineage>
</organism>